<dbReference type="GO" id="GO:0005829">
    <property type="term" value="C:cytosol"/>
    <property type="evidence" value="ECO:0007669"/>
    <property type="project" value="TreeGrafter"/>
</dbReference>
<organism evidence="5 6">
    <name type="scientific">Nonomuraea thailandensis</name>
    <dbReference type="NCBI Taxonomy" id="1188745"/>
    <lineage>
        <taxon>Bacteria</taxon>
        <taxon>Bacillati</taxon>
        <taxon>Actinomycetota</taxon>
        <taxon>Actinomycetes</taxon>
        <taxon>Streptosporangiales</taxon>
        <taxon>Streptosporangiaceae</taxon>
        <taxon>Nonomuraea</taxon>
    </lineage>
</organism>
<dbReference type="GO" id="GO:0031177">
    <property type="term" value="F:phosphopantetheine binding"/>
    <property type="evidence" value="ECO:0007669"/>
    <property type="project" value="InterPro"/>
</dbReference>
<evidence type="ECO:0000256" key="1">
    <source>
        <dbReference type="ARBA" id="ARBA00001957"/>
    </source>
</evidence>
<dbReference type="InterPro" id="IPR020459">
    <property type="entry name" value="AMP-binding"/>
</dbReference>
<dbReference type="SUPFAM" id="SSF47336">
    <property type="entry name" value="ACP-like"/>
    <property type="match status" value="1"/>
</dbReference>
<dbReference type="FunFam" id="3.40.50.980:FF:000001">
    <property type="entry name" value="Non-ribosomal peptide synthetase"/>
    <property type="match status" value="1"/>
</dbReference>
<proteinExistence type="predicted"/>
<dbReference type="PANTHER" id="PTHR45527:SF1">
    <property type="entry name" value="FATTY ACID SYNTHASE"/>
    <property type="match status" value="1"/>
</dbReference>
<evidence type="ECO:0000256" key="3">
    <source>
        <dbReference type="ARBA" id="ARBA00022553"/>
    </source>
</evidence>
<comment type="cofactor">
    <cofactor evidence="1">
        <name>pantetheine 4'-phosphate</name>
        <dbReference type="ChEBI" id="CHEBI:47942"/>
    </cofactor>
</comment>
<dbReference type="PRINTS" id="PR00154">
    <property type="entry name" value="AMPBINDING"/>
</dbReference>
<dbReference type="InterPro" id="IPR009081">
    <property type="entry name" value="PP-bd_ACP"/>
</dbReference>
<dbReference type="FunFam" id="3.30.300.30:FF:000010">
    <property type="entry name" value="Enterobactin synthetase component F"/>
    <property type="match status" value="1"/>
</dbReference>
<dbReference type="EMBL" id="JAMZEB010000002">
    <property type="protein sequence ID" value="MCP2357820.1"/>
    <property type="molecule type" value="Genomic_DNA"/>
</dbReference>
<comment type="caution">
    <text evidence="5">The sequence shown here is derived from an EMBL/GenBank/DDBJ whole genome shotgun (WGS) entry which is preliminary data.</text>
</comment>
<dbReference type="FunFam" id="3.40.50.12780:FF:000012">
    <property type="entry name" value="Non-ribosomal peptide synthetase"/>
    <property type="match status" value="1"/>
</dbReference>
<dbReference type="InterPro" id="IPR036736">
    <property type="entry name" value="ACP-like_sf"/>
</dbReference>
<reference evidence="5" key="1">
    <citation type="submission" date="2022-06" db="EMBL/GenBank/DDBJ databases">
        <title>Sequencing the genomes of 1000 actinobacteria strains.</title>
        <authorList>
            <person name="Klenk H.-P."/>
        </authorList>
    </citation>
    <scope>NUCLEOTIDE SEQUENCE</scope>
    <source>
        <strain evidence="5">DSM 46694</strain>
    </source>
</reference>
<keyword evidence="2" id="KW-0596">Phosphopantetheine</keyword>
<dbReference type="Gene3D" id="3.30.300.30">
    <property type="match status" value="1"/>
</dbReference>
<dbReference type="InterPro" id="IPR020845">
    <property type="entry name" value="AMP-binding_CS"/>
</dbReference>
<evidence type="ECO:0000313" key="5">
    <source>
        <dbReference type="EMBL" id="MCP2357820.1"/>
    </source>
</evidence>
<dbReference type="InterPro" id="IPR045851">
    <property type="entry name" value="AMP-bd_C_sf"/>
</dbReference>
<dbReference type="GO" id="GO:0043041">
    <property type="term" value="P:amino acid activation for nonribosomal peptide biosynthetic process"/>
    <property type="evidence" value="ECO:0007669"/>
    <property type="project" value="TreeGrafter"/>
</dbReference>
<name>A0A9X2K374_9ACTN</name>
<dbReference type="SUPFAM" id="SSF56801">
    <property type="entry name" value="Acetyl-CoA synthetase-like"/>
    <property type="match status" value="1"/>
</dbReference>
<dbReference type="Gene3D" id="3.40.50.980">
    <property type="match status" value="2"/>
</dbReference>
<dbReference type="Pfam" id="PF13193">
    <property type="entry name" value="AMP-binding_C"/>
    <property type="match status" value="1"/>
</dbReference>
<evidence type="ECO:0000256" key="2">
    <source>
        <dbReference type="ARBA" id="ARBA00022450"/>
    </source>
</evidence>
<dbReference type="Proteomes" id="UP001139648">
    <property type="component" value="Unassembled WGS sequence"/>
</dbReference>
<dbReference type="Pfam" id="PF00550">
    <property type="entry name" value="PP-binding"/>
    <property type="match status" value="1"/>
</dbReference>
<dbReference type="FunFam" id="2.30.38.10:FF:000001">
    <property type="entry name" value="Non-ribosomal peptide synthetase PvdI"/>
    <property type="match status" value="1"/>
</dbReference>
<dbReference type="CDD" id="cd12117">
    <property type="entry name" value="A_NRPS_Srf_like"/>
    <property type="match status" value="1"/>
</dbReference>
<dbReference type="PROSITE" id="PS00455">
    <property type="entry name" value="AMP_BINDING"/>
    <property type="match status" value="1"/>
</dbReference>
<gene>
    <name evidence="5" type="ORF">HD597_004840</name>
</gene>
<dbReference type="AlphaFoldDB" id="A0A9X2K374"/>
<dbReference type="Pfam" id="PF00501">
    <property type="entry name" value="AMP-binding"/>
    <property type="match status" value="1"/>
</dbReference>
<dbReference type="GO" id="GO:0044550">
    <property type="term" value="P:secondary metabolite biosynthetic process"/>
    <property type="evidence" value="ECO:0007669"/>
    <property type="project" value="UniProtKB-ARBA"/>
</dbReference>
<evidence type="ECO:0000313" key="6">
    <source>
        <dbReference type="Proteomes" id="UP001139648"/>
    </source>
</evidence>
<dbReference type="Gene3D" id="1.10.1200.10">
    <property type="entry name" value="ACP-like"/>
    <property type="match status" value="1"/>
</dbReference>
<dbReference type="RefSeq" id="WP_253744925.1">
    <property type="nucleotide sequence ID" value="NZ_BAABKA010000026.1"/>
</dbReference>
<dbReference type="NCBIfam" id="TIGR01733">
    <property type="entry name" value="AA-adenyl-dom"/>
    <property type="match status" value="1"/>
</dbReference>
<dbReference type="Gene3D" id="2.30.38.10">
    <property type="entry name" value="Luciferase, Domain 3"/>
    <property type="match status" value="1"/>
</dbReference>
<evidence type="ECO:0000259" key="4">
    <source>
        <dbReference type="PROSITE" id="PS50075"/>
    </source>
</evidence>
<dbReference type="PROSITE" id="PS50075">
    <property type="entry name" value="CARRIER"/>
    <property type="match status" value="1"/>
</dbReference>
<accession>A0A9X2K374</accession>
<feature type="domain" description="Carrier" evidence="4">
    <location>
        <begin position="509"/>
        <end position="584"/>
    </location>
</feature>
<dbReference type="SMART" id="SM00823">
    <property type="entry name" value="PKS_PP"/>
    <property type="match status" value="1"/>
</dbReference>
<protein>
    <submittedName>
        <fullName evidence="5">Amino acid adenylation domain-containing protein</fullName>
    </submittedName>
</protein>
<dbReference type="InterPro" id="IPR020806">
    <property type="entry name" value="PKS_PP-bd"/>
</dbReference>
<sequence>MVPTSVHGHLAEQAARTPDAIAVSGGPATLTYRELDERANRLAHRLRGLGVGPETPVAVLMERSAELVVALLGILKAGGCYLPVHSAYPPDRQQWILDSSGAPVLLADRAKAGAGLPFAPRTLVLDEPAERAETDAQPSSAPAGDAQPDNLAYVIYTSGSTGRPKGVAVTHGDVLGLALDRCWDTGNHERVLMVAPYAFNVSTYELWVPLLHGGRIVAAPPGELDLAVLKELVTREEITALHLTAGLFRVVAEEGPGWLAGVREVLTGGDVIVPSAVRQVHAACPDTVVRAMYGATEVTLFSTTAELRAGAAPAASVPVGGPMDEVRLYVLDDRLSPVPGDLEGELYIGGRGVARGYFGRADLTAERFVADPFAGSGGRMYRTGDLVRRNGDGQIEFIGRAGDQVKILGFRVELAEVEAAVASFPGLAHAAVVARELREGEKRLVAYVVPAGEPPAVGTLRAHVKTMLPDYMVPAAFVLLDALPLTANGKVDRASLPDPEPDTETAYRAPLNPRQEVLCSVFADVFGVDQIGIDDSIFDLDVQSLLAMRLVNRISTTLDVELTIGDLFDAPTVASLDEWLESAVTGQ</sequence>
<dbReference type="InterPro" id="IPR025110">
    <property type="entry name" value="AMP-bd_C"/>
</dbReference>
<keyword evidence="6" id="KW-1185">Reference proteome</keyword>
<dbReference type="InterPro" id="IPR010071">
    <property type="entry name" value="AA_adenyl_dom"/>
</dbReference>
<dbReference type="PANTHER" id="PTHR45527">
    <property type="entry name" value="NONRIBOSOMAL PEPTIDE SYNTHETASE"/>
    <property type="match status" value="1"/>
</dbReference>
<dbReference type="InterPro" id="IPR000873">
    <property type="entry name" value="AMP-dep_synth/lig_dom"/>
</dbReference>
<keyword evidence="3" id="KW-0597">Phosphoprotein</keyword>